<name>A0A6I2UCM0_9FIRM</name>
<dbReference type="InterPro" id="IPR026989">
    <property type="entry name" value="TnpV"/>
</dbReference>
<dbReference type="AlphaFoldDB" id="A0A6I2UCM0"/>
<protein>
    <submittedName>
        <fullName evidence="1">TnpV protein</fullName>
    </submittedName>
</protein>
<dbReference type="EMBL" id="VUNR01000019">
    <property type="protein sequence ID" value="MSU09268.1"/>
    <property type="molecule type" value="Genomic_DNA"/>
</dbReference>
<proteinExistence type="predicted"/>
<dbReference type="Pfam" id="PF14198">
    <property type="entry name" value="TnpV"/>
    <property type="match status" value="1"/>
</dbReference>
<keyword evidence="2" id="KW-1185">Reference proteome</keyword>
<sequence>MRAMEDNEMSWEREKIPLENLYLGQWGNARRSFLMSERPNQWQEMLQKGTAKSYLTNYQEEYSQKADRLEKQLMERNGIPEQLPPGMSCLEYAGLLNQVREIVQECLLREICEMD</sequence>
<reference evidence="1 2" key="1">
    <citation type="submission" date="2019-08" db="EMBL/GenBank/DDBJ databases">
        <title>In-depth cultivation of the pig gut microbiome towards novel bacterial diversity and tailored functional studies.</title>
        <authorList>
            <person name="Wylensek D."/>
            <person name="Hitch T.C.A."/>
            <person name="Clavel T."/>
        </authorList>
    </citation>
    <scope>NUCLEOTIDE SEQUENCE [LARGE SCALE GENOMIC DNA]</scope>
    <source>
        <strain evidence="1 2">WCA-693-APC-5D-A</strain>
    </source>
</reference>
<accession>A0A6I2UCM0</accession>
<organism evidence="1 2">
    <name type="scientific">Anaerovibrio slackiae</name>
    <dbReference type="NCBI Taxonomy" id="2652309"/>
    <lineage>
        <taxon>Bacteria</taxon>
        <taxon>Bacillati</taxon>
        <taxon>Bacillota</taxon>
        <taxon>Negativicutes</taxon>
        <taxon>Selenomonadales</taxon>
        <taxon>Selenomonadaceae</taxon>
        <taxon>Anaerovibrio</taxon>
    </lineage>
</organism>
<dbReference type="Proteomes" id="UP000433181">
    <property type="component" value="Unassembled WGS sequence"/>
</dbReference>
<evidence type="ECO:0000313" key="2">
    <source>
        <dbReference type="Proteomes" id="UP000433181"/>
    </source>
</evidence>
<evidence type="ECO:0000313" key="1">
    <source>
        <dbReference type="EMBL" id="MSU09268.1"/>
    </source>
</evidence>
<gene>
    <name evidence="1" type="ORF">FYJ84_09750</name>
</gene>
<comment type="caution">
    <text evidence="1">The sequence shown here is derived from an EMBL/GenBank/DDBJ whole genome shotgun (WGS) entry which is preliminary data.</text>
</comment>